<dbReference type="STRING" id="416874.SAMN04487958_101102"/>
<organism evidence="6 7">
    <name type="scientific">Vreelandella subterranea</name>
    <dbReference type="NCBI Taxonomy" id="416874"/>
    <lineage>
        <taxon>Bacteria</taxon>
        <taxon>Pseudomonadati</taxon>
        <taxon>Pseudomonadota</taxon>
        <taxon>Gammaproteobacteria</taxon>
        <taxon>Oceanospirillales</taxon>
        <taxon>Halomonadaceae</taxon>
        <taxon>Vreelandella</taxon>
    </lineage>
</organism>
<evidence type="ECO:0000256" key="1">
    <source>
        <dbReference type="ARBA" id="ARBA00006739"/>
    </source>
</evidence>
<dbReference type="GO" id="GO:0016757">
    <property type="term" value="F:glycosyltransferase activity"/>
    <property type="evidence" value="ECO:0007669"/>
    <property type="project" value="UniProtKB-KW"/>
</dbReference>
<dbReference type="RefSeq" id="WP_092824288.1">
    <property type="nucleotide sequence ID" value="NZ_FOGS01000001.1"/>
</dbReference>
<evidence type="ECO:0000256" key="2">
    <source>
        <dbReference type="ARBA" id="ARBA00022676"/>
    </source>
</evidence>
<accession>A0A1H9P6D5</accession>
<dbReference type="Proteomes" id="UP000198505">
    <property type="component" value="Unassembled WGS sequence"/>
</dbReference>
<dbReference type="AlphaFoldDB" id="A0A1H9P6D5"/>
<dbReference type="EMBL" id="FOGS01000001">
    <property type="protein sequence ID" value="SER43379.1"/>
    <property type="molecule type" value="Genomic_DNA"/>
</dbReference>
<feature type="domain" description="Glycosyltransferase 2-like" evidence="5">
    <location>
        <begin position="66"/>
        <end position="209"/>
    </location>
</feature>
<gene>
    <name evidence="6" type="ORF">SAMN04487958_101102</name>
</gene>
<feature type="transmembrane region" description="Helical" evidence="4">
    <location>
        <begin position="370"/>
        <end position="390"/>
    </location>
</feature>
<name>A0A1H9P6D5_9GAMM</name>
<proteinExistence type="inferred from homology"/>
<reference evidence="7" key="1">
    <citation type="submission" date="2016-10" db="EMBL/GenBank/DDBJ databases">
        <authorList>
            <person name="Varghese N."/>
            <person name="Submissions S."/>
        </authorList>
    </citation>
    <scope>NUCLEOTIDE SEQUENCE [LARGE SCALE GENOMIC DNA]</scope>
    <source>
        <strain evidence="7">CGMCC 1.6495</strain>
    </source>
</reference>
<protein>
    <submittedName>
        <fullName evidence="6">Glycosyltransferase, catalytic subunit of cellulose synthase and poly-beta-1,6-N-acetylglucosamine synthase</fullName>
    </submittedName>
</protein>
<dbReference type="CDD" id="cd06423">
    <property type="entry name" value="CESA_like"/>
    <property type="match status" value="1"/>
</dbReference>
<keyword evidence="4" id="KW-0472">Membrane</keyword>
<keyword evidence="2" id="KW-0328">Glycosyltransferase</keyword>
<evidence type="ECO:0000259" key="5">
    <source>
        <dbReference type="Pfam" id="PF00535"/>
    </source>
</evidence>
<keyword evidence="3 6" id="KW-0808">Transferase</keyword>
<evidence type="ECO:0000313" key="6">
    <source>
        <dbReference type="EMBL" id="SER43379.1"/>
    </source>
</evidence>
<comment type="similarity">
    <text evidence="1">Belongs to the glycosyltransferase 2 family.</text>
</comment>
<feature type="transmembrane region" description="Helical" evidence="4">
    <location>
        <begin position="396"/>
        <end position="419"/>
    </location>
</feature>
<dbReference type="PANTHER" id="PTHR43630">
    <property type="entry name" value="POLY-BETA-1,6-N-ACETYL-D-GLUCOSAMINE SYNTHASE"/>
    <property type="match status" value="1"/>
</dbReference>
<keyword evidence="4" id="KW-1133">Transmembrane helix</keyword>
<evidence type="ECO:0000313" key="7">
    <source>
        <dbReference type="Proteomes" id="UP000198505"/>
    </source>
</evidence>
<evidence type="ECO:0000256" key="3">
    <source>
        <dbReference type="ARBA" id="ARBA00022679"/>
    </source>
</evidence>
<keyword evidence="7" id="KW-1185">Reference proteome</keyword>
<dbReference type="Pfam" id="PF00535">
    <property type="entry name" value="Glycos_transf_2"/>
    <property type="match status" value="1"/>
</dbReference>
<keyword evidence="4" id="KW-0812">Transmembrane</keyword>
<dbReference type="InterPro" id="IPR029044">
    <property type="entry name" value="Nucleotide-diphossugar_trans"/>
</dbReference>
<feature type="transmembrane region" description="Helical" evidence="4">
    <location>
        <begin position="20"/>
        <end position="42"/>
    </location>
</feature>
<dbReference type="InterPro" id="IPR001173">
    <property type="entry name" value="Glyco_trans_2-like"/>
</dbReference>
<dbReference type="PANTHER" id="PTHR43630:SF1">
    <property type="entry name" value="POLY-BETA-1,6-N-ACETYL-D-GLUCOSAMINE SYNTHASE"/>
    <property type="match status" value="1"/>
</dbReference>
<sequence length="474" mass="54107">MESWQKILTVDWVWWGQVGFIGYFLLLNGGYLTLNILSMISLRRYMRQRAEFGDTAPYLGIEPAVSILVPAFNEEATIRTSLLSLMQIQYPEFEVIVINDGSKDNTLAVMKEAFELEEYPEPLHRSVPHQEVIGVYRSRRHNHLKVIDKVNGGKADALNAGINVARHALFCAVDADSILQRDSLLRVVQPFLEDERTVAAGGTVRIANGSKVQSGFLLEAGIPRSLLARFQIVEYLRAFLFGRLGWSPLNAVLIISGAFGLFNRERVMDVGGYSTTTVGEDMELVVRLHRYHREKRLPYRIHYLPDPICWTEAPEDIATLGKQRSRWQRGLAESLSRHTKLAVTRRGGAPGWLAWPFMALFEWLGPMIELGGYLFMLVGFSLGVISPVALTVFMLVAIGMGILLSVNGLLLETLSFRVYTKKRDMWRLFFVAIIENFGYRQLNTLWRCRGLWQWFSRRKHQWGAMKRSGQWGQH</sequence>
<dbReference type="Gene3D" id="3.90.550.10">
    <property type="entry name" value="Spore Coat Polysaccharide Biosynthesis Protein SpsA, Chain A"/>
    <property type="match status" value="1"/>
</dbReference>
<dbReference type="SUPFAM" id="SSF53448">
    <property type="entry name" value="Nucleotide-diphospho-sugar transferases"/>
    <property type="match status" value="1"/>
</dbReference>
<evidence type="ECO:0000256" key="4">
    <source>
        <dbReference type="SAM" id="Phobius"/>
    </source>
</evidence>